<evidence type="ECO:0000313" key="4">
    <source>
        <dbReference type="EMBL" id="KKN48169.1"/>
    </source>
</evidence>
<dbReference type="SUPFAM" id="SSF52540">
    <property type="entry name" value="P-loop containing nucleoside triphosphate hydrolases"/>
    <property type="match status" value="1"/>
</dbReference>
<dbReference type="EMBL" id="LAZR01001234">
    <property type="protein sequence ID" value="KKN48169.1"/>
    <property type="molecule type" value="Genomic_DNA"/>
</dbReference>
<feature type="domain" description="CbbQ/NirQ/NorQ C-terminal" evidence="3">
    <location>
        <begin position="220"/>
        <end position="313"/>
    </location>
</feature>
<evidence type="ECO:0000259" key="3">
    <source>
        <dbReference type="Pfam" id="PF08406"/>
    </source>
</evidence>
<dbReference type="AlphaFoldDB" id="A0A0F9R087"/>
<dbReference type="InterPro" id="IPR013615">
    <property type="entry name" value="CbbQ_C"/>
</dbReference>
<dbReference type="InterPro" id="IPR011704">
    <property type="entry name" value="ATPase_dyneun-rel_AAA"/>
</dbReference>
<evidence type="ECO:0000256" key="1">
    <source>
        <dbReference type="ARBA" id="ARBA00009417"/>
    </source>
</evidence>
<dbReference type="GO" id="GO:0016887">
    <property type="term" value="F:ATP hydrolysis activity"/>
    <property type="evidence" value="ECO:0007669"/>
    <property type="project" value="InterPro"/>
</dbReference>
<accession>A0A0F9R087</accession>
<comment type="caution">
    <text evidence="4">The sequence shown here is derived from an EMBL/GenBank/DDBJ whole genome shotgun (WGS) entry which is preliminary data.</text>
</comment>
<sequence>MKTMQYDIGLTFGIEAAVGQFITGYEPGSQYVPSGEENYRFDKSVLRDLMVWWNMNLSGNNKDGMYLFGPTGAGKSAALVNFCALLNIPMYEKTIYEGMEFDVLMGRTEIVGGDTVFMYGVVPLAMGAENEPGILVLNEIDRADDAVLTGLYEVLAGRPLVLDAAGHHVVKPDNAFCFAATGNTNMAGASDDYSNANKQDLAFVDRFWKVSVGYPEKEVEMTILKSVVPDLSDELQEKMIDVANDIRSLHTEGENRIPLTMSTRTLLRWANMTKAYHGFSSAIDVSPIAYAMDRALLNVADRPTRAAIIEVAELHIGDAWASETTKATGTNGGNPLND</sequence>
<protein>
    <recommendedName>
        <fullName evidence="5">ATPase dynein-related AAA domain-containing protein</fullName>
    </recommendedName>
</protein>
<name>A0A0F9R087_9ZZZZ</name>
<evidence type="ECO:0008006" key="5">
    <source>
        <dbReference type="Google" id="ProtNLM"/>
    </source>
</evidence>
<gene>
    <name evidence="4" type="ORF">LCGC14_0655510</name>
</gene>
<dbReference type="Gene3D" id="3.40.50.300">
    <property type="entry name" value="P-loop containing nucleotide triphosphate hydrolases"/>
    <property type="match status" value="1"/>
</dbReference>
<feature type="domain" description="ATPase dynein-related AAA" evidence="2">
    <location>
        <begin position="66"/>
        <end position="207"/>
    </location>
</feature>
<dbReference type="Pfam" id="PF08406">
    <property type="entry name" value="CbbQ_C"/>
    <property type="match status" value="1"/>
</dbReference>
<dbReference type="InterPro" id="IPR027417">
    <property type="entry name" value="P-loop_NTPase"/>
</dbReference>
<evidence type="ECO:0000259" key="2">
    <source>
        <dbReference type="Pfam" id="PF07728"/>
    </source>
</evidence>
<comment type="similarity">
    <text evidence="1">Belongs to the CbbQ/NirQ/NorQ/GpvN family.</text>
</comment>
<proteinExistence type="inferred from homology"/>
<dbReference type="Pfam" id="PF07728">
    <property type="entry name" value="AAA_5"/>
    <property type="match status" value="1"/>
</dbReference>
<organism evidence="4">
    <name type="scientific">marine sediment metagenome</name>
    <dbReference type="NCBI Taxonomy" id="412755"/>
    <lineage>
        <taxon>unclassified sequences</taxon>
        <taxon>metagenomes</taxon>
        <taxon>ecological metagenomes</taxon>
    </lineage>
</organism>
<reference evidence="4" key="1">
    <citation type="journal article" date="2015" name="Nature">
        <title>Complex archaea that bridge the gap between prokaryotes and eukaryotes.</title>
        <authorList>
            <person name="Spang A."/>
            <person name="Saw J.H."/>
            <person name="Jorgensen S.L."/>
            <person name="Zaremba-Niedzwiedzka K."/>
            <person name="Martijn J."/>
            <person name="Lind A.E."/>
            <person name="van Eijk R."/>
            <person name="Schleper C."/>
            <person name="Guy L."/>
            <person name="Ettema T.J."/>
        </authorList>
    </citation>
    <scope>NUCLEOTIDE SEQUENCE</scope>
</reference>
<dbReference type="GO" id="GO:0005524">
    <property type="term" value="F:ATP binding"/>
    <property type="evidence" value="ECO:0007669"/>
    <property type="project" value="InterPro"/>
</dbReference>